<dbReference type="InterPro" id="IPR022998">
    <property type="entry name" value="ThiamineP_synth_TenI"/>
</dbReference>
<feature type="domain" description="Thiamine phosphate synthase/TenI" evidence="1">
    <location>
        <begin position="5"/>
        <end position="154"/>
    </location>
</feature>
<dbReference type="InterPro" id="IPR013785">
    <property type="entry name" value="Aldolase_TIM"/>
</dbReference>
<dbReference type="RefSeq" id="WP_046140048.1">
    <property type="nucleotide sequence ID" value="NZ_LANJ01000004.1"/>
</dbReference>
<dbReference type="AlphaFoldDB" id="A0A0F5QJT0"/>
<proteinExistence type="predicted"/>
<dbReference type="SUPFAM" id="SSF51391">
    <property type="entry name" value="Thiamin phosphate synthase"/>
    <property type="match status" value="1"/>
</dbReference>
<accession>A0A0F5QJT0</accession>
<dbReference type="GO" id="GO:0009228">
    <property type="term" value="P:thiamine biosynthetic process"/>
    <property type="evidence" value="ECO:0007669"/>
    <property type="project" value="UniProtKB-KW"/>
</dbReference>
<dbReference type="Pfam" id="PF02581">
    <property type="entry name" value="TMP-TENI"/>
    <property type="match status" value="1"/>
</dbReference>
<dbReference type="OrthoDB" id="7159061at2"/>
<dbReference type="PATRIC" id="fig|1293439.3.peg.2767"/>
<evidence type="ECO:0000313" key="2">
    <source>
        <dbReference type="EMBL" id="KKC40953.1"/>
    </source>
</evidence>
<dbReference type="STRING" id="1293439.WH87_02010"/>
<name>A0A0F5QJT0_9HYPH</name>
<dbReference type="Proteomes" id="UP000033411">
    <property type="component" value="Unassembled WGS sequence"/>
</dbReference>
<evidence type="ECO:0000259" key="1">
    <source>
        <dbReference type="Pfam" id="PF02581"/>
    </source>
</evidence>
<dbReference type="CDD" id="cd00564">
    <property type="entry name" value="TMP_TenI"/>
    <property type="match status" value="1"/>
</dbReference>
<dbReference type="EMBL" id="LANJ01000004">
    <property type="protein sequence ID" value="KKC40953.1"/>
    <property type="molecule type" value="Genomic_DNA"/>
</dbReference>
<organism evidence="2 3">
    <name type="scientific">Devosia epidermidihirudinis</name>
    <dbReference type="NCBI Taxonomy" id="1293439"/>
    <lineage>
        <taxon>Bacteria</taxon>
        <taxon>Pseudomonadati</taxon>
        <taxon>Pseudomonadota</taxon>
        <taxon>Alphaproteobacteria</taxon>
        <taxon>Hyphomicrobiales</taxon>
        <taxon>Devosiaceae</taxon>
        <taxon>Devosia</taxon>
    </lineage>
</organism>
<comment type="caution">
    <text evidence="2">The sequence shown here is derived from an EMBL/GenBank/DDBJ whole genome shotgun (WGS) entry which is preliminary data.</text>
</comment>
<dbReference type="InterPro" id="IPR036206">
    <property type="entry name" value="ThiamineP_synth_sf"/>
</dbReference>
<reference evidence="2 3" key="1">
    <citation type="submission" date="2015-03" db="EMBL/GenBank/DDBJ databases">
        <authorList>
            <person name="Lepp D."/>
            <person name="Hassan Y.I."/>
            <person name="Li X.-Z."/>
            <person name="Zhou T."/>
        </authorList>
    </citation>
    <scope>NUCLEOTIDE SEQUENCE [LARGE SCALE GENOMIC DNA]</scope>
    <source>
        <strain evidence="2 3">E84</strain>
    </source>
</reference>
<sequence>MAPQLYLITPAAADPATFPATLMAVLNAAEVSALLVHRGAADEATYAKLAAAVINVGQGAGCAVLLEDDVALAKRLGADGVHITGGAKALKDAIGALKPALIVGAGKAETRHDAMAFGEMDVDYVFFGPIDGAADTQAGELAEWWADTFEIPAVFSDATATPETADARGAEFLALSASIWSAKDPVAAMAAIAAALGETA</sequence>
<protein>
    <recommendedName>
        <fullName evidence="1">Thiamine phosphate synthase/TenI domain-containing protein</fullName>
    </recommendedName>
</protein>
<gene>
    <name evidence="2" type="ORF">WH87_02010</name>
</gene>
<dbReference type="Gene3D" id="3.20.20.70">
    <property type="entry name" value="Aldolase class I"/>
    <property type="match status" value="1"/>
</dbReference>
<evidence type="ECO:0000313" key="3">
    <source>
        <dbReference type="Proteomes" id="UP000033411"/>
    </source>
</evidence>
<keyword evidence="3" id="KW-1185">Reference proteome</keyword>